<sequence length="412" mass="44571">MKQTVNDNGGVSKSAKMIPLSSTNLEKCGKRLRQGGLVAFPTETVYGLGCNALDEAAIIKVFEAKERPLTDPLITHVTDNQVAFQLWAADMTTTSSSTTTTADSSSSLEGRAIHALCDTFWPGPLTLVAKAAPNVPPILMANTGFVACRSPQHPISIALINAAKVPIAAPSANKFGHISPTRSHHVWDDLKNEDVWITSNDDDTSCCQVGVESSVAKIEMIAADNEKGRITLLRQGAVSLQDIQDCLTEAGLVDHFEVLALTKKATDETVANVAPGQTIRHYSPDIPSFILSKSLPTLNTTSDVEREFLRKSVLIDFGGKLKTWEKLSLAYRDLSEKADSAEATRGVFETLRWAEQIRDANQILFSEIADDDDEVEGRQACSLDALTLALKDRLTRAASGVIIDSLHTGIDK</sequence>
<dbReference type="OrthoDB" id="412787at2759"/>
<comment type="function">
    <text evidence="13">Required for the formation of a threonylcarbamoyl group on adenosine at position 37 (t(6)A37) in tRNAs that read codons beginning with adenine.</text>
</comment>
<gene>
    <name evidence="16" type="ORF">FRACYDRAFT_194889</name>
</gene>
<feature type="binding site" evidence="14">
    <location>
        <position position="67"/>
    </location>
    <ligand>
        <name>ATP</name>
        <dbReference type="ChEBI" id="CHEBI:30616"/>
    </ligand>
</feature>
<protein>
    <recommendedName>
        <fullName evidence="4 13">Threonylcarbamoyl-AMP synthase</fullName>
        <shortName evidence="13">TC-AMP synthase</shortName>
        <ecNumber evidence="3 13">2.7.7.87</ecNumber>
    </recommendedName>
    <alternativeName>
        <fullName evidence="11 13">L-threonylcarbamoyladenylate synthase</fullName>
    </alternativeName>
</protein>
<dbReference type="InterPro" id="IPR038385">
    <property type="entry name" value="Sua5/YwlC_C"/>
</dbReference>
<feature type="binding site" evidence="14">
    <location>
        <position position="234"/>
    </location>
    <ligand>
        <name>ATP</name>
        <dbReference type="ChEBI" id="CHEBI:30616"/>
    </ligand>
</feature>
<dbReference type="PROSITE" id="PS51163">
    <property type="entry name" value="YRDC"/>
    <property type="match status" value="1"/>
</dbReference>
<dbReference type="GO" id="GO:0008033">
    <property type="term" value="P:tRNA processing"/>
    <property type="evidence" value="ECO:0007669"/>
    <property type="project" value="UniProtKB-KW"/>
</dbReference>
<dbReference type="AlphaFoldDB" id="A0A1E7EUH2"/>
<evidence type="ECO:0000256" key="9">
    <source>
        <dbReference type="ARBA" id="ARBA00022741"/>
    </source>
</evidence>
<dbReference type="GO" id="GO:0005737">
    <property type="term" value="C:cytoplasm"/>
    <property type="evidence" value="ECO:0007669"/>
    <property type="project" value="UniProtKB-SubCell"/>
</dbReference>
<feature type="binding site" evidence="14">
    <location>
        <position position="76"/>
    </location>
    <ligand>
        <name>L-threonine</name>
        <dbReference type="ChEBI" id="CHEBI:57926"/>
    </ligand>
</feature>
<dbReference type="GO" id="GO:0005524">
    <property type="term" value="F:ATP binding"/>
    <property type="evidence" value="ECO:0007669"/>
    <property type="project" value="UniProtKB-UniRule"/>
</dbReference>
<evidence type="ECO:0000256" key="12">
    <source>
        <dbReference type="ARBA" id="ARBA00048366"/>
    </source>
</evidence>
<keyword evidence="17" id="KW-1185">Reference proteome</keyword>
<dbReference type="PANTHER" id="PTHR17490">
    <property type="entry name" value="SUA5"/>
    <property type="match status" value="1"/>
</dbReference>
<dbReference type="Gene3D" id="3.40.50.11030">
    <property type="entry name" value="Threonylcarbamoyl-AMP synthase, C-terminal domain"/>
    <property type="match status" value="1"/>
</dbReference>
<dbReference type="InterPro" id="IPR050156">
    <property type="entry name" value="TC-AMP_synthase_SUA5"/>
</dbReference>
<keyword evidence="9 13" id="KW-0547">Nucleotide-binding</keyword>
<keyword evidence="5 13" id="KW-0963">Cytoplasm</keyword>
<dbReference type="EC" id="2.7.7.87" evidence="3 13"/>
<feature type="binding site" evidence="14">
    <location>
        <position position="171"/>
    </location>
    <ligand>
        <name>ATP</name>
        <dbReference type="ChEBI" id="CHEBI:30616"/>
    </ligand>
</feature>
<organism evidence="16 17">
    <name type="scientific">Fragilariopsis cylindrus CCMP1102</name>
    <dbReference type="NCBI Taxonomy" id="635003"/>
    <lineage>
        <taxon>Eukaryota</taxon>
        <taxon>Sar</taxon>
        <taxon>Stramenopiles</taxon>
        <taxon>Ochrophyta</taxon>
        <taxon>Bacillariophyta</taxon>
        <taxon>Bacillariophyceae</taxon>
        <taxon>Bacillariophycidae</taxon>
        <taxon>Bacillariales</taxon>
        <taxon>Bacillariaceae</taxon>
        <taxon>Fragilariopsis</taxon>
    </lineage>
</organism>
<dbReference type="InterPro" id="IPR017945">
    <property type="entry name" value="DHBP_synth_RibB-like_a/b_dom"/>
</dbReference>
<evidence type="ECO:0000256" key="11">
    <source>
        <dbReference type="ARBA" id="ARBA00029774"/>
    </source>
</evidence>
<evidence type="ECO:0000256" key="6">
    <source>
        <dbReference type="ARBA" id="ARBA00022679"/>
    </source>
</evidence>
<dbReference type="EMBL" id="KV784375">
    <property type="protein sequence ID" value="OEU09621.1"/>
    <property type="molecule type" value="Genomic_DNA"/>
</dbReference>
<dbReference type="Pfam" id="PF01300">
    <property type="entry name" value="Sua5_yciO_yrdC"/>
    <property type="match status" value="1"/>
</dbReference>
<accession>A0A1E7EUH2</accession>
<keyword evidence="7 13" id="KW-0819">tRNA processing</keyword>
<dbReference type="GO" id="GO:0003725">
    <property type="term" value="F:double-stranded RNA binding"/>
    <property type="evidence" value="ECO:0007669"/>
    <property type="project" value="UniProtKB-UniRule"/>
</dbReference>
<evidence type="ECO:0000256" key="8">
    <source>
        <dbReference type="ARBA" id="ARBA00022695"/>
    </source>
</evidence>
<evidence type="ECO:0000256" key="2">
    <source>
        <dbReference type="ARBA" id="ARBA00007663"/>
    </source>
</evidence>
<feature type="binding site" evidence="14">
    <location>
        <position position="169"/>
    </location>
    <ligand>
        <name>L-threonine</name>
        <dbReference type="ChEBI" id="CHEBI:57926"/>
    </ligand>
</feature>
<name>A0A1E7EUH2_9STRA</name>
<dbReference type="InterPro" id="IPR010923">
    <property type="entry name" value="T(6)A37_SUA5"/>
</dbReference>
<feature type="binding site" evidence="14">
    <location>
        <position position="44"/>
    </location>
    <ligand>
        <name>L-threonine</name>
        <dbReference type="ChEBI" id="CHEBI:57926"/>
    </ligand>
</feature>
<dbReference type="Pfam" id="PF03481">
    <property type="entry name" value="Sua5_C"/>
    <property type="match status" value="1"/>
</dbReference>
<evidence type="ECO:0000256" key="3">
    <source>
        <dbReference type="ARBA" id="ARBA00012584"/>
    </source>
</evidence>
<dbReference type="Gene3D" id="3.90.870.10">
    <property type="entry name" value="DHBP synthase"/>
    <property type="match status" value="1"/>
</dbReference>
<feature type="binding site" evidence="14">
    <location>
        <position position="149"/>
    </location>
    <ligand>
        <name>L-threonine</name>
        <dbReference type="ChEBI" id="CHEBI:57926"/>
    </ligand>
</feature>
<reference evidence="16 17" key="1">
    <citation type="submission" date="2016-09" db="EMBL/GenBank/DDBJ databases">
        <title>Extensive genetic diversity and differential bi-allelic expression allows diatom success in the polar Southern Ocean.</title>
        <authorList>
            <consortium name="DOE Joint Genome Institute"/>
            <person name="Mock T."/>
            <person name="Otillar R.P."/>
            <person name="Strauss J."/>
            <person name="Dupont C."/>
            <person name="Frickenhaus S."/>
            <person name="Maumus F."/>
            <person name="Mcmullan M."/>
            <person name="Sanges R."/>
            <person name="Schmutz J."/>
            <person name="Toseland A."/>
            <person name="Valas R."/>
            <person name="Veluchamy A."/>
            <person name="Ward B.J."/>
            <person name="Allen A."/>
            <person name="Barry K."/>
            <person name="Falciatore A."/>
            <person name="Ferrante M."/>
            <person name="Fortunato A.E."/>
            <person name="Gloeckner G."/>
            <person name="Gruber A."/>
            <person name="Hipkin R."/>
            <person name="Janech M."/>
            <person name="Kroth P."/>
            <person name="Leese F."/>
            <person name="Lindquist E."/>
            <person name="Lyon B.R."/>
            <person name="Martin J."/>
            <person name="Mayer C."/>
            <person name="Parker M."/>
            <person name="Quesneville H."/>
            <person name="Raymond J."/>
            <person name="Uhlig C."/>
            <person name="Valentin K.U."/>
            <person name="Worden A.Z."/>
            <person name="Armbrust E.V."/>
            <person name="Bowler C."/>
            <person name="Green B."/>
            <person name="Moulton V."/>
            <person name="Van Oosterhout C."/>
            <person name="Grigoriev I."/>
        </authorList>
    </citation>
    <scope>NUCLEOTIDE SEQUENCE [LARGE SCALE GENOMIC DNA]</scope>
    <source>
        <strain evidence="16 17">CCMP1102</strain>
    </source>
</reference>
<evidence type="ECO:0000259" key="15">
    <source>
        <dbReference type="PROSITE" id="PS51163"/>
    </source>
</evidence>
<feature type="domain" description="YrdC-like" evidence="15">
    <location>
        <begin position="22"/>
        <end position="238"/>
    </location>
</feature>
<comment type="catalytic activity">
    <reaction evidence="12 13">
        <text>L-threonine + hydrogencarbonate + ATP = L-threonylcarbamoyladenylate + diphosphate + H2O</text>
        <dbReference type="Rhea" id="RHEA:36407"/>
        <dbReference type="ChEBI" id="CHEBI:15377"/>
        <dbReference type="ChEBI" id="CHEBI:17544"/>
        <dbReference type="ChEBI" id="CHEBI:30616"/>
        <dbReference type="ChEBI" id="CHEBI:33019"/>
        <dbReference type="ChEBI" id="CHEBI:57926"/>
        <dbReference type="ChEBI" id="CHEBI:73682"/>
        <dbReference type="EC" id="2.7.7.87"/>
    </reaction>
</comment>
<dbReference type="SUPFAM" id="SSF55821">
    <property type="entry name" value="YrdC/RibB"/>
    <property type="match status" value="1"/>
</dbReference>
<keyword evidence="10 13" id="KW-0067">ATP-binding</keyword>
<dbReference type="PANTHER" id="PTHR17490:SF16">
    <property type="entry name" value="THREONYLCARBAMOYL-AMP SYNTHASE"/>
    <property type="match status" value="1"/>
</dbReference>
<dbReference type="KEGG" id="fcy:FRACYDRAFT_194889"/>
<evidence type="ECO:0000256" key="13">
    <source>
        <dbReference type="PIRNR" id="PIRNR004930"/>
    </source>
</evidence>
<dbReference type="GO" id="GO:0061710">
    <property type="term" value="F:L-threonylcarbamoyladenylate synthase"/>
    <property type="evidence" value="ECO:0007669"/>
    <property type="project" value="UniProtKB-EC"/>
</dbReference>
<dbReference type="InParanoid" id="A0A1E7EUH2"/>
<evidence type="ECO:0000256" key="7">
    <source>
        <dbReference type="ARBA" id="ARBA00022694"/>
    </source>
</evidence>
<dbReference type="Proteomes" id="UP000095751">
    <property type="component" value="Unassembled WGS sequence"/>
</dbReference>
<evidence type="ECO:0000256" key="5">
    <source>
        <dbReference type="ARBA" id="ARBA00022490"/>
    </source>
</evidence>
<feature type="binding site" evidence="14">
    <location>
        <position position="213"/>
    </location>
    <ligand>
        <name>L-threonine</name>
        <dbReference type="ChEBI" id="CHEBI:57926"/>
    </ligand>
</feature>
<feature type="binding site" evidence="14">
    <location>
        <position position="282"/>
    </location>
    <ligand>
        <name>ATP</name>
        <dbReference type="ChEBI" id="CHEBI:30616"/>
    </ligand>
</feature>
<proteinExistence type="inferred from homology"/>
<keyword evidence="8 13" id="KW-0548">Nucleotidyltransferase</keyword>
<dbReference type="InterPro" id="IPR006070">
    <property type="entry name" value="Sua5-like_dom"/>
</dbReference>
<evidence type="ECO:0000313" key="17">
    <source>
        <dbReference type="Proteomes" id="UP000095751"/>
    </source>
</evidence>
<dbReference type="GO" id="GO:0006450">
    <property type="term" value="P:regulation of translational fidelity"/>
    <property type="evidence" value="ECO:0007669"/>
    <property type="project" value="TreeGrafter"/>
</dbReference>
<evidence type="ECO:0000256" key="14">
    <source>
        <dbReference type="PIRSR" id="PIRSR004930-1"/>
    </source>
</evidence>
<keyword evidence="6 13" id="KW-0808">Transferase</keyword>
<evidence type="ECO:0000256" key="4">
    <source>
        <dbReference type="ARBA" id="ARBA00015492"/>
    </source>
</evidence>
<comment type="subcellular location">
    <subcellularLocation>
        <location evidence="1 13">Cytoplasm</location>
    </subcellularLocation>
</comment>
<evidence type="ECO:0000313" key="16">
    <source>
        <dbReference type="EMBL" id="OEU09621.1"/>
    </source>
</evidence>
<evidence type="ECO:0000256" key="10">
    <source>
        <dbReference type="ARBA" id="ARBA00022840"/>
    </source>
</evidence>
<dbReference type="PIRSF" id="PIRSF004930">
    <property type="entry name" value="Tln_factor_SUA5"/>
    <property type="match status" value="1"/>
</dbReference>
<evidence type="ECO:0000256" key="1">
    <source>
        <dbReference type="ARBA" id="ARBA00004496"/>
    </source>
</evidence>
<dbReference type="GO" id="GO:0000049">
    <property type="term" value="F:tRNA binding"/>
    <property type="evidence" value="ECO:0007669"/>
    <property type="project" value="TreeGrafter"/>
</dbReference>
<feature type="binding site" evidence="14">
    <location>
        <position position="179"/>
    </location>
    <ligand>
        <name>ATP</name>
        <dbReference type="ChEBI" id="CHEBI:30616"/>
    </ligand>
</feature>
<comment type="similarity">
    <text evidence="2 13">Belongs to the SUA5 family.</text>
</comment>
<dbReference type="InterPro" id="IPR005145">
    <property type="entry name" value="Sua5_C"/>
</dbReference>